<dbReference type="EMBL" id="BMHV01000023">
    <property type="protein sequence ID" value="GGF72057.1"/>
    <property type="molecule type" value="Genomic_DNA"/>
</dbReference>
<feature type="binding site" evidence="1">
    <location>
        <position position="381"/>
    </location>
    <ligand>
        <name>Ni(2+)</name>
        <dbReference type="ChEBI" id="CHEBI:49786"/>
    </ligand>
</feature>
<comment type="cofactor">
    <cofactor evidence="1">
        <name>Fe cation</name>
        <dbReference type="ChEBI" id="CHEBI:24875"/>
    </cofactor>
</comment>
<dbReference type="PANTHER" id="PTHR42958">
    <property type="entry name" value="HYDROGENASE-2 LARGE CHAIN"/>
    <property type="match status" value="1"/>
</dbReference>
<comment type="caution">
    <text evidence="2">The sequence shown here is derived from an EMBL/GenBank/DDBJ whole genome shotgun (WGS) entry which is preliminary data.</text>
</comment>
<dbReference type="InterPro" id="IPR029014">
    <property type="entry name" value="NiFe-Hase_large"/>
</dbReference>
<feature type="binding site" evidence="1">
    <location>
        <position position="55"/>
    </location>
    <ligand>
        <name>Ni(2+)</name>
        <dbReference type="ChEBI" id="CHEBI:49786"/>
    </ligand>
</feature>
<evidence type="ECO:0000313" key="2">
    <source>
        <dbReference type="EMBL" id="GGF72057.1"/>
    </source>
</evidence>
<proteinExistence type="predicted"/>
<dbReference type="PANTHER" id="PTHR42958:SF4">
    <property type="entry name" value="HYDROGENASE EXPRESSION_FORMATION PROTEIN HUPK"/>
    <property type="match status" value="1"/>
</dbReference>
<keyword evidence="1" id="KW-0533">Nickel</keyword>
<feature type="binding site" evidence="1">
    <location>
        <position position="384"/>
    </location>
    <ligand>
        <name>Fe cation</name>
        <dbReference type="ChEBI" id="CHEBI:24875"/>
    </ligand>
</feature>
<dbReference type="Gene3D" id="1.10.645.10">
    <property type="entry name" value="Cytochrome-c3 Hydrogenase, chain B"/>
    <property type="match status" value="1"/>
</dbReference>
<name>A0A917C5P0_9PROT</name>
<reference evidence="2" key="1">
    <citation type="journal article" date="2014" name="Int. J. Syst. Evol. Microbiol.">
        <title>Complete genome sequence of Corynebacterium casei LMG S-19264T (=DSM 44701T), isolated from a smear-ripened cheese.</title>
        <authorList>
            <consortium name="US DOE Joint Genome Institute (JGI-PGF)"/>
            <person name="Walter F."/>
            <person name="Albersmeier A."/>
            <person name="Kalinowski J."/>
            <person name="Ruckert C."/>
        </authorList>
    </citation>
    <scope>NUCLEOTIDE SEQUENCE</scope>
    <source>
        <strain evidence="2">CGMCC 1.15254</strain>
    </source>
</reference>
<dbReference type="RefSeq" id="WP_188666282.1">
    <property type="nucleotide sequence ID" value="NZ_BMHV01000023.1"/>
</dbReference>
<keyword evidence="1" id="KW-0408">Iron</keyword>
<accession>A0A917C5P0</accession>
<gene>
    <name evidence="2" type="ORF">GCM10011332_27520</name>
</gene>
<dbReference type="GO" id="GO:0016151">
    <property type="term" value="F:nickel cation binding"/>
    <property type="evidence" value="ECO:0007669"/>
    <property type="project" value="InterPro"/>
</dbReference>
<feature type="binding site" evidence="1">
    <location>
        <position position="338"/>
    </location>
    <ligand>
        <name>Mg(2+)</name>
        <dbReference type="ChEBI" id="CHEBI:18420"/>
    </ligand>
</feature>
<organism evidence="2 3">
    <name type="scientific">Terasakiella brassicae</name>
    <dbReference type="NCBI Taxonomy" id="1634917"/>
    <lineage>
        <taxon>Bacteria</taxon>
        <taxon>Pseudomonadati</taxon>
        <taxon>Pseudomonadota</taxon>
        <taxon>Alphaproteobacteria</taxon>
        <taxon>Rhodospirillales</taxon>
        <taxon>Terasakiellaceae</taxon>
        <taxon>Terasakiella</taxon>
    </lineage>
</organism>
<evidence type="ECO:0000313" key="3">
    <source>
        <dbReference type="Proteomes" id="UP000632498"/>
    </source>
</evidence>
<dbReference type="InterPro" id="IPR001501">
    <property type="entry name" value="Ni-dep_hyd_lsu"/>
</dbReference>
<dbReference type="InterPro" id="IPR050867">
    <property type="entry name" value="NiFe/NiFeSe_hydrgnase_LSU"/>
</dbReference>
<keyword evidence="3" id="KW-1185">Reference proteome</keyword>
<evidence type="ECO:0000256" key="1">
    <source>
        <dbReference type="PIRSR" id="PIRSR601501-1"/>
    </source>
</evidence>
<comment type="cofactor">
    <cofactor evidence="1">
        <name>Ni(2+)</name>
        <dbReference type="ChEBI" id="CHEBI:49786"/>
    </cofactor>
</comment>
<feature type="binding site" evidence="1">
    <location>
        <position position="55"/>
    </location>
    <ligand>
        <name>Fe cation</name>
        <dbReference type="ChEBI" id="CHEBI:24875"/>
    </ligand>
</feature>
<keyword evidence="1" id="KW-0479">Metal-binding</keyword>
<reference evidence="2" key="2">
    <citation type="submission" date="2020-09" db="EMBL/GenBank/DDBJ databases">
        <authorList>
            <person name="Sun Q."/>
            <person name="Zhou Y."/>
        </authorList>
    </citation>
    <scope>NUCLEOTIDE SEQUENCE</scope>
    <source>
        <strain evidence="2">CGMCC 1.15254</strain>
    </source>
</reference>
<protein>
    <submittedName>
        <fullName evidence="2">Hydrogenase assembly protein HupF</fullName>
    </submittedName>
</protein>
<dbReference type="SUPFAM" id="SSF56762">
    <property type="entry name" value="HydB/Nqo4-like"/>
    <property type="match status" value="1"/>
</dbReference>
<dbReference type="AlphaFoldDB" id="A0A917C5P0"/>
<sequence length="392" mass="43959">MNVGADHIVLKLVTQQNRVEDVHIASNRTTMAARILEGKSPHEACAFVPLLFSLCGTAQHQAALSAMEQALGYIPSPAHKTARHLLLLAEGIAEHTTRLLIDWAELAGQDKNIEQIRDIRQTLSSFKKLIFTESGHDKIGGGTLAPDMTKLSSEFSRLRTVIQSEIFQITPREFADLPNKEALENWITTTDSLPARCLKHWQQEGLSDIIWPITQGLMDFAPEEIARHMDAENAAPFITYPTWDGQPCQTGALMRHLSHPFLRQFDHSALSYFCAKLIDLAVMIEDFEKNISGLKQGNELYHTKATYKGYAQIEAVRGQLSHRVWINPQNDTIARYRILAPTEWNFHPNGILKQALIGVKAANENKLKQIAQTSVLALDPCVACRVEIEEQN</sequence>
<keyword evidence="1" id="KW-0460">Magnesium</keyword>
<dbReference type="Proteomes" id="UP000632498">
    <property type="component" value="Unassembled WGS sequence"/>
</dbReference>
<dbReference type="Pfam" id="PF00374">
    <property type="entry name" value="NiFeSe_Hases"/>
    <property type="match status" value="1"/>
</dbReference>